<dbReference type="Gene3D" id="3.40.50.620">
    <property type="entry name" value="HUPs"/>
    <property type="match status" value="1"/>
</dbReference>
<dbReference type="GO" id="GO:0016887">
    <property type="term" value="F:ATP hydrolysis activity"/>
    <property type="evidence" value="ECO:0007669"/>
    <property type="project" value="TreeGrafter"/>
</dbReference>
<organism evidence="1 2">
    <name type="scientific">Cercospora zeae-maydis SCOH1-5</name>
    <dbReference type="NCBI Taxonomy" id="717836"/>
    <lineage>
        <taxon>Eukaryota</taxon>
        <taxon>Fungi</taxon>
        <taxon>Dikarya</taxon>
        <taxon>Ascomycota</taxon>
        <taxon>Pezizomycotina</taxon>
        <taxon>Dothideomycetes</taxon>
        <taxon>Dothideomycetidae</taxon>
        <taxon>Mycosphaerellales</taxon>
        <taxon>Mycosphaerellaceae</taxon>
        <taxon>Cercospora</taxon>
    </lineage>
</organism>
<reference evidence="1" key="1">
    <citation type="journal article" date="2020" name="Stud. Mycol.">
        <title>101 Dothideomycetes genomes: a test case for predicting lifestyles and emergence of pathogens.</title>
        <authorList>
            <person name="Haridas S."/>
            <person name="Albert R."/>
            <person name="Binder M."/>
            <person name="Bloem J."/>
            <person name="Labutti K."/>
            <person name="Salamov A."/>
            <person name="Andreopoulos B."/>
            <person name="Baker S."/>
            <person name="Barry K."/>
            <person name="Bills G."/>
            <person name="Bluhm B."/>
            <person name="Cannon C."/>
            <person name="Castanera R."/>
            <person name="Culley D."/>
            <person name="Daum C."/>
            <person name="Ezra D."/>
            <person name="Gonzalez J."/>
            <person name="Henrissat B."/>
            <person name="Kuo A."/>
            <person name="Liang C."/>
            <person name="Lipzen A."/>
            <person name="Lutzoni F."/>
            <person name="Magnuson J."/>
            <person name="Mondo S."/>
            <person name="Nolan M."/>
            <person name="Ohm R."/>
            <person name="Pangilinan J."/>
            <person name="Park H.-J."/>
            <person name="Ramirez L."/>
            <person name="Alfaro M."/>
            <person name="Sun H."/>
            <person name="Tritt A."/>
            <person name="Yoshinaga Y."/>
            <person name="Zwiers L.-H."/>
            <person name="Turgeon B."/>
            <person name="Goodwin S."/>
            <person name="Spatafora J."/>
            <person name="Crous P."/>
            <person name="Grigoriev I."/>
        </authorList>
    </citation>
    <scope>NUCLEOTIDE SEQUENCE</scope>
    <source>
        <strain evidence="1">SCOH1-5</strain>
    </source>
</reference>
<dbReference type="OrthoDB" id="5591297at2759"/>
<dbReference type="SUPFAM" id="SSF52374">
    <property type="entry name" value="Nucleotidylyl transferase"/>
    <property type="match status" value="1"/>
</dbReference>
<dbReference type="GO" id="GO:0005634">
    <property type="term" value="C:nucleus"/>
    <property type="evidence" value="ECO:0007669"/>
    <property type="project" value="TreeGrafter"/>
</dbReference>
<protein>
    <recommendedName>
        <fullName evidence="3">Nicotinamide-nucleotide adenylyltransferase</fullName>
    </recommendedName>
</protein>
<accession>A0A6A6F9R4</accession>
<dbReference type="GO" id="GO:0005737">
    <property type="term" value="C:cytoplasm"/>
    <property type="evidence" value="ECO:0007669"/>
    <property type="project" value="TreeGrafter"/>
</dbReference>
<evidence type="ECO:0008006" key="3">
    <source>
        <dbReference type="Google" id="ProtNLM"/>
    </source>
</evidence>
<keyword evidence="2" id="KW-1185">Reference proteome</keyword>
<dbReference type="PANTHER" id="PTHR31285">
    <property type="entry name" value="NICOTINAMIDE MONONUCLEOTIDE ADENYLYLTRANSFERASE"/>
    <property type="match status" value="1"/>
</dbReference>
<dbReference type="AlphaFoldDB" id="A0A6A6F9R4"/>
<name>A0A6A6F9R4_9PEZI</name>
<dbReference type="InterPro" id="IPR014729">
    <property type="entry name" value="Rossmann-like_a/b/a_fold"/>
</dbReference>
<evidence type="ECO:0000313" key="1">
    <source>
        <dbReference type="EMBL" id="KAF2210150.1"/>
    </source>
</evidence>
<sequence length="307" mass="35048">MATRLHTFSKLVPELDNGLKAFQNSESKFRILKTIHPSYEEAQKPSRPVPDESPKTLFILDSSFNPPSIAHRTLAQSALERAASDQHVKPHRLLLLFAIMNADKAPSPASFEQRLTMMTIFARDLQDSLQQEPERYDPVAIDVGVTKLPYYTDKSRAIEKEGQEWYPDKPRHIHLVGFDTLTRFFGAKYYKDFDPPFAALDPYFDAGHRLRVTLRPDDDYGTVEEQKAFVKRLEDGKMAKDGAKVEWSKQVELVSPNPKAGVSSTKIRKAAKAQDWATLKQLCTPTIADWVWHQELYRDDDRGAKMA</sequence>
<dbReference type="PANTHER" id="PTHR31285:SF0">
    <property type="entry name" value="NICOTINAMIDE MONONUCLEOTIDE ADENYLYLTRANSFERASE"/>
    <property type="match status" value="1"/>
</dbReference>
<dbReference type="GO" id="GO:0000309">
    <property type="term" value="F:nicotinamide-nucleotide adenylyltransferase activity"/>
    <property type="evidence" value="ECO:0007669"/>
    <property type="project" value="TreeGrafter"/>
</dbReference>
<proteinExistence type="predicted"/>
<dbReference type="Proteomes" id="UP000799539">
    <property type="component" value="Unassembled WGS sequence"/>
</dbReference>
<evidence type="ECO:0000313" key="2">
    <source>
        <dbReference type="Proteomes" id="UP000799539"/>
    </source>
</evidence>
<dbReference type="EMBL" id="ML992683">
    <property type="protein sequence ID" value="KAF2210150.1"/>
    <property type="molecule type" value="Genomic_DNA"/>
</dbReference>
<gene>
    <name evidence="1" type="ORF">CERZMDRAFT_91246</name>
</gene>